<feature type="region of interest" description="Disordered" evidence="1">
    <location>
        <begin position="21"/>
        <end position="94"/>
    </location>
</feature>
<name>A0A974NPS6_PERPY</name>
<protein>
    <recommendedName>
        <fullName evidence="5">Lipoprotein</fullName>
    </recommendedName>
</protein>
<evidence type="ECO:0000256" key="1">
    <source>
        <dbReference type="SAM" id="MobiDB-lite"/>
    </source>
</evidence>
<reference evidence="3 4" key="1">
    <citation type="submission" date="2021-01" db="EMBL/GenBank/DDBJ databases">
        <title>FDA dAtabase for Regulatory Grade micrObial Sequences (FDA-ARGOS): Supporting development and validation of Infectious Disease Dx tests.</title>
        <authorList>
            <person name="Nelson B."/>
            <person name="Plummer A."/>
            <person name="Tallon L."/>
            <person name="Sadzewicz L."/>
            <person name="Zhao X."/>
            <person name="Boylan J."/>
            <person name="Ott S."/>
            <person name="Bowen H."/>
            <person name="Vavikolanu K."/>
            <person name="Mehta A."/>
            <person name="Aluvathingal J."/>
            <person name="Nadendla S."/>
            <person name="Myers T."/>
            <person name="Yan Y."/>
            <person name="Sichtig H."/>
        </authorList>
    </citation>
    <scope>NUCLEOTIDE SEQUENCE [LARGE SCALE GENOMIC DNA]</scope>
    <source>
        <strain evidence="3 4">FDAARGOS_1161</strain>
    </source>
</reference>
<evidence type="ECO:0000256" key="2">
    <source>
        <dbReference type="SAM" id="SignalP"/>
    </source>
</evidence>
<gene>
    <name evidence="3" type="ORF">I6J18_07685</name>
</gene>
<sequence length="246" mass="27162">MRKISFLFTGALLSMIILTGCGTSDKEDTANDSKPQETENNPSSEETKNGSSSDSSNESDSSADSNETDSSDTTAEKEEDATKEKVEDPEKDKVRILEQNIDYSVNGESKQNTAFLTTSDNQHFTMFVLPEYELSAEEPMKDVLLLSGKEDVFMRIEILPADINWDETEENVKAQLGSVSESVETLNAGEFSLTNGSIFEAKNGNDVVTSVLIKDKSNPVRLTLFTTKDEDHRDAFIKMGSTIIKQ</sequence>
<feature type="compositionally biased region" description="Basic and acidic residues" evidence="1">
    <location>
        <begin position="74"/>
        <end position="94"/>
    </location>
</feature>
<dbReference type="PROSITE" id="PS51257">
    <property type="entry name" value="PROKAR_LIPOPROTEIN"/>
    <property type="match status" value="1"/>
</dbReference>
<keyword evidence="4" id="KW-1185">Reference proteome</keyword>
<evidence type="ECO:0008006" key="5">
    <source>
        <dbReference type="Google" id="ProtNLM"/>
    </source>
</evidence>
<dbReference type="Proteomes" id="UP000595254">
    <property type="component" value="Chromosome"/>
</dbReference>
<feature type="chain" id="PRO_5038370901" description="Lipoprotein" evidence="2">
    <location>
        <begin position="20"/>
        <end position="246"/>
    </location>
</feature>
<evidence type="ECO:0000313" key="3">
    <source>
        <dbReference type="EMBL" id="QQT01727.1"/>
    </source>
</evidence>
<dbReference type="AlphaFoldDB" id="A0A974NPS6"/>
<feature type="compositionally biased region" description="Low complexity" evidence="1">
    <location>
        <begin position="49"/>
        <end position="65"/>
    </location>
</feature>
<proteinExistence type="predicted"/>
<dbReference type="RefSeq" id="WP_051387702.1">
    <property type="nucleotide sequence ID" value="NZ_CP068053.1"/>
</dbReference>
<keyword evidence="2" id="KW-0732">Signal</keyword>
<accession>A0A974NPS6</accession>
<dbReference type="EMBL" id="CP068053">
    <property type="protein sequence ID" value="QQT01727.1"/>
    <property type="molecule type" value="Genomic_DNA"/>
</dbReference>
<dbReference type="KEGG" id="ppsr:I6J18_07685"/>
<evidence type="ECO:0000313" key="4">
    <source>
        <dbReference type="Proteomes" id="UP000595254"/>
    </source>
</evidence>
<feature type="compositionally biased region" description="Basic and acidic residues" evidence="1">
    <location>
        <begin position="24"/>
        <end position="37"/>
    </location>
</feature>
<organism evidence="3 4">
    <name type="scientific">Peribacillus psychrosaccharolyticus</name>
    <name type="common">Bacillus psychrosaccharolyticus</name>
    <dbReference type="NCBI Taxonomy" id="1407"/>
    <lineage>
        <taxon>Bacteria</taxon>
        <taxon>Bacillati</taxon>
        <taxon>Bacillota</taxon>
        <taxon>Bacilli</taxon>
        <taxon>Bacillales</taxon>
        <taxon>Bacillaceae</taxon>
        <taxon>Peribacillus</taxon>
    </lineage>
</organism>
<feature type="signal peptide" evidence="2">
    <location>
        <begin position="1"/>
        <end position="19"/>
    </location>
</feature>